<reference evidence="1" key="1">
    <citation type="submission" date="2014-11" db="EMBL/GenBank/DDBJ databases">
        <authorList>
            <person name="Amaro Gonzalez C."/>
        </authorList>
    </citation>
    <scope>NUCLEOTIDE SEQUENCE</scope>
</reference>
<reference evidence="1" key="2">
    <citation type="journal article" date="2015" name="Fish Shellfish Immunol.">
        <title>Early steps in the European eel (Anguilla anguilla)-Vibrio vulnificus interaction in the gills: Role of the RtxA13 toxin.</title>
        <authorList>
            <person name="Callol A."/>
            <person name="Pajuelo D."/>
            <person name="Ebbesson L."/>
            <person name="Teles M."/>
            <person name="MacKenzie S."/>
            <person name="Amaro C."/>
        </authorList>
    </citation>
    <scope>NUCLEOTIDE SEQUENCE</scope>
</reference>
<proteinExistence type="predicted"/>
<sequence length="30" mass="3383">MLSALRCPPCMMPKIFQFLCHAIPGLSVFM</sequence>
<organism evidence="1">
    <name type="scientific">Anguilla anguilla</name>
    <name type="common">European freshwater eel</name>
    <name type="synonym">Muraena anguilla</name>
    <dbReference type="NCBI Taxonomy" id="7936"/>
    <lineage>
        <taxon>Eukaryota</taxon>
        <taxon>Metazoa</taxon>
        <taxon>Chordata</taxon>
        <taxon>Craniata</taxon>
        <taxon>Vertebrata</taxon>
        <taxon>Euteleostomi</taxon>
        <taxon>Actinopterygii</taxon>
        <taxon>Neopterygii</taxon>
        <taxon>Teleostei</taxon>
        <taxon>Anguilliformes</taxon>
        <taxon>Anguillidae</taxon>
        <taxon>Anguilla</taxon>
    </lineage>
</organism>
<dbReference type="EMBL" id="GBXM01098996">
    <property type="protein sequence ID" value="JAH09581.1"/>
    <property type="molecule type" value="Transcribed_RNA"/>
</dbReference>
<name>A0A0E9PY70_ANGAN</name>
<dbReference type="AlphaFoldDB" id="A0A0E9PY70"/>
<accession>A0A0E9PY70</accession>
<evidence type="ECO:0000313" key="1">
    <source>
        <dbReference type="EMBL" id="JAH09581.1"/>
    </source>
</evidence>
<protein>
    <submittedName>
        <fullName evidence="1">Uncharacterized protein</fullName>
    </submittedName>
</protein>